<feature type="domain" description="Cdc37 N-terminal" evidence="10">
    <location>
        <begin position="2"/>
        <end position="183"/>
    </location>
</feature>
<name>G0VBT8_NAUCA</name>
<evidence type="ECO:0000259" key="10">
    <source>
        <dbReference type="SMART" id="SM01071"/>
    </source>
</evidence>
<dbReference type="GO" id="GO:0051087">
    <property type="term" value="F:protein-folding chaperone binding"/>
    <property type="evidence" value="ECO:0007669"/>
    <property type="project" value="TreeGrafter"/>
</dbReference>
<dbReference type="GO" id="GO:0071852">
    <property type="term" value="P:fungal-type cell wall organization or biogenesis"/>
    <property type="evidence" value="ECO:0007669"/>
    <property type="project" value="EnsemblFungi"/>
</dbReference>
<evidence type="ECO:0000256" key="3">
    <source>
        <dbReference type="ARBA" id="ARBA00022490"/>
    </source>
</evidence>
<evidence type="ECO:0000256" key="5">
    <source>
        <dbReference type="ARBA" id="ARBA00031396"/>
    </source>
</evidence>
<evidence type="ECO:0000256" key="4">
    <source>
        <dbReference type="ARBA" id="ARBA00023186"/>
    </source>
</evidence>
<dbReference type="SMART" id="SM01071">
    <property type="entry name" value="CDC37_N"/>
    <property type="match status" value="1"/>
</dbReference>
<dbReference type="Pfam" id="PF08565">
    <property type="entry name" value="CDC37_M"/>
    <property type="match status" value="1"/>
</dbReference>
<dbReference type="SUPFAM" id="SSF101391">
    <property type="entry name" value="Hsp90 co-chaperone CDC37"/>
    <property type="match status" value="1"/>
</dbReference>
<dbReference type="SMART" id="SM01069">
    <property type="entry name" value="CDC37_C"/>
    <property type="match status" value="1"/>
</dbReference>
<dbReference type="AlphaFoldDB" id="G0VBT8"/>
<dbReference type="GO" id="GO:0050821">
    <property type="term" value="P:protein stabilization"/>
    <property type="evidence" value="ECO:0007669"/>
    <property type="project" value="EnsemblFungi"/>
</dbReference>
<keyword evidence="12" id="KW-1185">Reference proteome</keyword>
<feature type="domain" description="Cdc37 Hsp90 binding" evidence="9">
    <location>
        <begin position="210"/>
        <end position="380"/>
    </location>
</feature>
<feature type="compositionally biased region" description="Basic and acidic residues" evidence="7">
    <location>
        <begin position="485"/>
        <end position="504"/>
    </location>
</feature>
<evidence type="ECO:0000256" key="6">
    <source>
        <dbReference type="SAM" id="Coils"/>
    </source>
</evidence>
<dbReference type="HOGENOM" id="CLU_033261_1_0_1"/>
<dbReference type="OrthoDB" id="440202at2759"/>
<dbReference type="GeneID" id="96901974"/>
<dbReference type="STRING" id="1064592.G0VBT8"/>
<evidence type="ECO:0000256" key="7">
    <source>
        <dbReference type="SAM" id="MobiDB-lite"/>
    </source>
</evidence>
<sequence length="517" mass="59728">MVVDYSKWDKIEISDDSDVEVHPNVDKKSFIRWKQQSIHEKRMQRNQDIKNLEAQLEMYKHLNKRVDKLLNEFQDEDFASKEKISKFLNGSFDKREKSEGENVDPDIATYNEMVEDLFDQLGRDAKKEGNDPNNGKIIKGLLLKHRAKIDSVSKEATEKLKELYIEKNAHISSEDIHTGFDSSFMNTKTVEEDTKAAEAAAKAIDSVKINEAKNSLSEIAVTPSKQLDLPAAPLQFIEYKDDVMKLAPETEEFGNISVNDYKKSEQFLLSHMPIISEQQKDALLMKSFEYQLEKDELHTYQVIHQSELLAYIREIYDLKKIPFLDVEEMKNIITMFFQKVMFNAGNQRGMESFLDSVKTKFNHIKERSKVLAEESVNKGQFSSDDVEGVPIVQLKSLDDSTELEVHFPDMNSTDPEELKKIEAFNKIPKKMQDAVKTGDINEVNEVFKDIPEDEAEQILEWFNEADVIGVRAVLDDEEDFKKLQEEYNKTKHSDKDHHDVHEVSDDVEELDTADIVD</sequence>
<keyword evidence="4" id="KW-0143">Chaperone</keyword>
<comment type="subcellular location">
    <subcellularLocation>
        <location evidence="1">Cytoplasm</location>
    </subcellularLocation>
</comment>
<comment type="similarity">
    <text evidence="2">Belongs to the CDC37 family.</text>
</comment>
<organism evidence="11 12">
    <name type="scientific">Naumovozyma castellii</name>
    <name type="common">Yeast</name>
    <name type="synonym">Saccharomyces castellii</name>
    <dbReference type="NCBI Taxonomy" id="27288"/>
    <lineage>
        <taxon>Eukaryota</taxon>
        <taxon>Fungi</taxon>
        <taxon>Dikarya</taxon>
        <taxon>Ascomycota</taxon>
        <taxon>Saccharomycotina</taxon>
        <taxon>Saccharomycetes</taxon>
        <taxon>Saccharomycetales</taxon>
        <taxon>Saccharomycetaceae</taxon>
        <taxon>Naumovozyma</taxon>
    </lineage>
</organism>
<dbReference type="Pfam" id="PF03234">
    <property type="entry name" value="CDC37_N"/>
    <property type="match status" value="1"/>
</dbReference>
<dbReference type="GO" id="GO:0071474">
    <property type="term" value="P:cellular hyperosmotic response"/>
    <property type="evidence" value="ECO:0007669"/>
    <property type="project" value="EnsemblFungi"/>
</dbReference>
<evidence type="ECO:0000256" key="1">
    <source>
        <dbReference type="ARBA" id="ARBA00004496"/>
    </source>
</evidence>
<feature type="compositionally biased region" description="Acidic residues" evidence="7">
    <location>
        <begin position="505"/>
        <end position="517"/>
    </location>
</feature>
<dbReference type="Gene3D" id="1.20.58.610">
    <property type="entry name" value="Cdc37, Hsp90 binding domain"/>
    <property type="match status" value="1"/>
</dbReference>
<evidence type="ECO:0000313" key="12">
    <source>
        <dbReference type="Proteomes" id="UP000001640"/>
    </source>
</evidence>
<dbReference type="PANTHER" id="PTHR12800:SF4">
    <property type="entry name" value="HSP90 CO-CHAPERONE CDC37"/>
    <property type="match status" value="1"/>
</dbReference>
<dbReference type="GO" id="GO:0019901">
    <property type="term" value="F:protein kinase binding"/>
    <property type="evidence" value="ECO:0007669"/>
    <property type="project" value="InterPro"/>
</dbReference>
<dbReference type="GO" id="GO:0043410">
    <property type="term" value="P:positive regulation of MAPK cascade"/>
    <property type="evidence" value="ECO:0007669"/>
    <property type="project" value="EnsemblFungi"/>
</dbReference>
<dbReference type="InterPro" id="IPR013855">
    <property type="entry name" value="Cdc37_N_dom"/>
</dbReference>
<reference key="2">
    <citation type="submission" date="2011-08" db="EMBL/GenBank/DDBJ databases">
        <title>Genome sequence of Naumovozyma castellii.</title>
        <authorList>
            <person name="Gordon J.L."/>
            <person name="Armisen D."/>
            <person name="Proux-Wera E."/>
            <person name="OhEigeartaigh S.S."/>
            <person name="Byrne K.P."/>
            <person name="Wolfe K.H."/>
        </authorList>
    </citation>
    <scope>NUCLEOTIDE SEQUENCE</scope>
    <source>
        <strain>Type strain:CBS 4309</strain>
    </source>
</reference>
<dbReference type="Pfam" id="PF08564">
    <property type="entry name" value="CDC37_C"/>
    <property type="match status" value="1"/>
</dbReference>
<feature type="coiled-coil region" evidence="6">
    <location>
        <begin position="42"/>
        <end position="72"/>
    </location>
</feature>
<dbReference type="EMBL" id="HE576753">
    <property type="protein sequence ID" value="CCC68414.1"/>
    <property type="molecule type" value="Genomic_DNA"/>
</dbReference>
<dbReference type="eggNOG" id="KOG2260">
    <property type="taxonomic scope" value="Eukaryota"/>
</dbReference>
<dbReference type="FunCoup" id="G0VBT8">
    <property type="interactions" value="482"/>
</dbReference>
<dbReference type="InterPro" id="IPR038189">
    <property type="entry name" value="Cdc37_Hsp90-bd_sf"/>
</dbReference>
<dbReference type="GO" id="GO:0030474">
    <property type="term" value="P:spindle pole body duplication"/>
    <property type="evidence" value="ECO:0007669"/>
    <property type="project" value="EnsemblFungi"/>
</dbReference>
<keyword evidence="6" id="KW-0175">Coiled coil</keyword>
<evidence type="ECO:0000313" key="11">
    <source>
        <dbReference type="EMBL" id="CCC68414.1"/>
    </source>
</evidence>
<dbReference type="GO" id="GO:0006457">
    <property type="term" value="P:protein folding"/>
    <property type="evidence" value="ECO:0007669"/>
    <property type="project" value="TreeGrafter"/>
</dbReference>
<evidence type="ECO:0000259" key="8">
    <source>
        <dbReference type="SMART" id="SM01069"/>
    </source>
</evidence>
<dbReference type="Proteomes" id="UP000001640">
    <property type="component" value="Chromosome 2"/>
</dbReference>
<dbReference type="GO" id="GO:0051082">
    <property type="term" value="F:unfolded protein binding"/>
    <property type="evidence" value="ECO:0007669"/>
    <property type="project" value="EnsemblFungi"/>
</dbReference>
<dbReference type="GO" id="GO:0031072">
    <property type="term" value="F:heat shock protein binding"/>
    <property type="evidence" value="ECO:0007669"/>
    <property type="project" value="TreeGrafter"/>
</dbReference>
<keyword evidence="3" id="KW-0963">Cytoplasm</keyword>
<dbReference type="OMA" id="NYSKWDQ"/>
<proteinExistence type="inferred from homology"/>
<dbReference type="GO" id="GO:0005737">
    <property type="term" value="C:cytoplasm"/>
    <property type="evidence" value="ECO:0007669"/>
    <property type="project" value="UniProtKB-SubCell"/>
</dbReference>
<gene>
    <name evidence="11" type="primary">NCAS0B03300</name>
    <name evidence="11" type="ordered locus">NCAS_0B03300</name>
</gene>
<evidence type="ECO:0000259" key="9">
    <source>
        <dbReference type="SMART" id="SM01070"/>
    </source>
</evidence>
<protein>
    <recommendedName>
        <fullName evidence="5">Hsp90 chaperone protein kinase-targeting subunit</fullName>
    </recommendedName>
</protein>
<dbReference type="InterPro" id="IPR004918">
    <property type="entry name" value="Cdc37"/>
</dbReference>
<dbReference type="GO" id="GO:0038066">
    <property type="term" value="P:p38MAPK cascade"/>
    <property type="evidence" value="ECO:0007669"/>
    <property type="project" value="EnsemblFungi"/>
</dbReference>
<reference evidence="11 12" key="1">
    <citation type="journal article" date="2011" name="Proc. Natl. Acad. Sci. U.S.A.">
        <title>Evolutionary erosion of yeast sex chromosomes by mating-type switching accidents.</title>
        <authorList>
            <person name="Gordon J.L."/>
            <person name="Armisen D."/>
            <person name="Proux-Wera E."/>
            <person name="Oheigeartaigh S.S."/>
            <person name="Byrne K.P."/>
            <person name="Wolfe K.H."/>
        </authorList>
    </citation>
    <scope>NUCLEOTIDE SEQUENCE [LARGE SCALE GENOMIC DNA]</scope>
    <source>
        <strain evidence="12">ATCC 76901 / BCRC 22586 / CBS 4309 / NBRC 1992 / NRRL Y-12630</strain>
    </source>
</reference>
<accession>G0VBT8</accession>
<dbReference type="GO" id="GO:0051726">
    <property type="term" value="P:regulation of cell cycle"/>
    <property type="evidence" value="ECO:0007669"/>
    <property type="project" value="EnsemblFungi"/>
</dbReference>
<dbReference type="InParanoid" id="G0VBT8"/>
<feature type="region of interest" description="Disordered" evidence="7">
    <location>
        <begin position="485"/>
        <end position="517"/>
    </location>
</feature>
<dbReference type="InterPro" id="IPR013874">
    <property type="entry name" value="Cdc37_Hsp90-bd"/>
</dbReference>
<feature type="domain" description="Cdc37 C-terminal" evidence="8">
    <location>
        <begin position="405"/>
        <end position="500"/>
    </location>
</feature>
<dbReference type="SMART" id="SM01070">
    <property type="entry name" value="CDC37_M"/>
    <property type="match status" value="1"/>
</dbReference>
<dbReference type="KEGG" id="ncs:NCAS_0B03300"/>
<dbReference type="PANTHER" id="PTHR12800">
    <property type="entry name" value="CDC37-RELATED"/>
    <property type="match status" value="1"/>
</dbReference>
<dbReference type="InterPro" id="IPR013873">
    <property type="entry name" value="Cdc37_C"/>
</dbReference>
<dbReference type="RefSeq" id="XP_003674788.1">
    <property type="nucleotide sequence ID" value="XM_003674740.1"/>
</dbReference>
<evidence type="ECO:0000256" key="2">
    <source>
        <dbReference type="ARBA" id="ARBA00006222"/>
    </source>
</evidence>